<evidence type="ECO:0000313" key="3">
    <source>
        <dbReference type="Proteomes" id="UP000703269"/>
    </source>
</evidence>
<reference evidence="2 3" key="1">
    <citation type="submission" date="2021-08" db="EMBL/GenBank/DDBJ databases">
        <title>Draft Genome Sequence of Phanerochaete sordida strain YK-624.</title>
        <authorList>
            <person name="Mori T."/>
            <person name="Dohra H."/>
            <person name="Suzuki T."/>
            <person name="Kawagishi H."/>
            <person name="Hirai H."/>
        </authorList>
    </citation>
    <scope>NUCLEOTIDE SEQUENCE [LARGE SCALE GENOMIC DNA]</scope>
    <source>
        <strain evidence="2 3">YK-624</strain>
    </source>
</reference>
<accession>A0A9P3G6W1</accession>
<feature type="signal peptide" evidence="1">
    <location>
        <begin position="1"/>
        <end position="24"/>
    </location>
</feature>
<organism evidence="2 3">
    <name type="scientific">Phanerochaete sordida</name>
    <dbReference type="NCBI Taxonomy" id="48140"/>
    <lineage>
        <taxon>Eukaryota</taxon>
        <taxon>Fungi</taxon>
        <taxon>Dikarya</taxon>
        <taxon>Basidiomycota</taxon>
        <taxon>Agaricomycotina</taxon>
        <taxon>Agaricomycetes</taxon>
        <taxon>Polyporales</taxon>
        <taxon>Phanerochaetaceae</taxon>
        <taxon>Phanerochaete</taxon>
    </lineage>
</organism>
<sequence length="175" mass="19236">MSLAGLFCLAEAFLVIVNIRVLRPDDSIYFGGAQPSASYIMHALLAQPAVFIDHPVQHQRAVYANALAGFLNSGTLADAGSPAKLAYPLRALPGRAHVLSELVDSTLDPDPRATPEPLAVRVETVVEREKRMAWLLGRRRLLYFCVSGYPTYLLRVAKALRDAQRGAPGRMVRQR</sequence>
<evidence type="ECO:0000313" key="2">
    <source>
        <dbReference type="EMBL" id="GJE89391.1"/>
    </source>
</evidence>
<name>A0A9P3G6W1_9APHY</name>
<keyword evidence="3" id="KW-1185">Reference proteome</keyword>
<dbReference type="EMBL" id="BPQB01000012">
    <property type="protein sequence ID" value="GJE89391.1"/>
    <property type="molecule type" value="Genomic_DNA"/>
</dbReference>
<gene>
    <name evidence="2" type="ORF">PsYK624_054910</name>
</gene>
<keyword evidence="1" id="KW-0732">Signal</keyword>
<feature type="chain" id="PRO_5040218565" evidence="1">
    <location>
        <begin position="25"/>
        <end position="175"/>
    </location>
</feature>
<dbReference type="Proteomes" id="UP000703269">
    <property type="component" value="Unassembled WGS sequence"/>
</dbReference>
<evidence type="ECO:0000256" key="1">
    <source>
        <dbReference type="SAM" id="SignalP"/>
    </source>
</evidence>
<comment type="caution">
    <text evidence="2">The sequence shown here is derived from an EMBL/GenBank/DDBJ whole genome shotgun (WGS) entry which is preliminary data.</text>
</comment>
<dbReference type="AlphaFoldDB" id="A0A9P3G6W1"/>
<proteinExistence type="predicted"/>
<protein>
    <submittedName>
        <fullName evidence="2">Uncharacterized protein</fullName>
    </submittedName>
</protein>